<keyword evidence="2" id="KW-0819">tRNA processing</keyword>
<dbReference type="InterPro" id="IPR055079">
    <property type="entry name" value="POP1_C"/>
</dbReference>
<feature type="domain" description="Pop1 N-terminal" evidence="5">
    <location>
        <begin position="40"/>
        <end position="94"/>
    </location>
</feature>
<evidence type="ECO:0000313" key="8">
    <source>
        <dbReference type="EMBL" id="KAH3697968.1"/>
    </source>
</evidence>
<protein>
    <submittedName>
        <fullName evidence="8">Uncharacterized protein</fullName>
    </submittedName>
</protein>
<dbReference type="GO" id="GO:0000172">
    <property type="term" value="C:ribonuclease MRP complex"/>
    <property type="evidence" value="ECO:0007669"/>
    <property type="project" value="InterPro"/>
</dbReference>
<reference evidence="8" key="2">
    <citation type="submission" date="2020-11" db="EMBL/GenBank/DDBJ databases">
        <authorList>
            <person name="McCartney M.A."/>
            <person name="Auch B."/>
            <person name="Kono T."/>
            <person name="Mallez S."/>
            <person name="Becker A."/>
            <person name="Gohl D.M."/>
            <person name="Silverstein K.A.T."/>
            <person name="Koren S."/>
            <person name="Bechman K.B."/>
            <person name="Herman A."/>
            <person name="Abrahante J.E."/>
            <person name="Garbe J."/>
        </authorList>
    </citation>
    <scope>NUCLEOTIDE SEQUENCE</scope>
    <source>
        <strain evidence="8">Duluth1</strain>
        <tissue evidence="8">Whole animal</tissue>
    </source>
</reference>
<comment type="subcellular location">
    <subcellularLocation>
        <location evidence="1">Nucleus</location>
    </subcellularLocation>
</comment>
<evidence type="ECO:0000256" key="1">
    <source>
        <dbReference type="ARBA" id="ARBA00004123"/>
    </source>
</evidence>
<keyword evidence="9" id="KW-1185">Reference proteome</keyword>
<evidence type="ECO:0000256" key="2">
    <source>
        <dbReference type="ARBA" id="ARBA00022694"/>
    </source>
</evidence>
<dbReference type="InterPro" id="IPR009723">
    <property type="entry name" value="Pop1_N"/>
</dbReference>
<dbReference type="PANTHER" id="PTHR22731">
    <property type="entry name" value="RIBONUCLEASES P/MRP PROTEIN SUBUNIT POP1"/>
    <property type="match status" value="1"/>
</dbReference>
<evidence type="ECO:0000259" key="6">
    <source>
        <dbReference type="Pfam" id="PF08170"/>
    </source>
</evidence>
<dbReference type="AlphaFoldDB" id="A0A9D3YCT3"/>
<dbReference type="EMBL" id="JAIWYP010000016">
    <property type="protein sequence ID" value="KAH3697968.1"/>
    <property type="molecule type" value="Genomic_DNA"/>
</dbReference>
<feature type="domain" description="POPLD" evidence="6">
    <location>
        <begin position="545"/>
        <end position="636"/>
    </location>
</feature>
<dbReference type="Pfam" id="PF22770">
    <property type="entry name" value="POP1_C"/>
    <property type="match status" value="1"/>
</dbReference>
<gene>
    <name evidence="8" type="ORF">DPMN_085481</name>
</gene>
<dbReference type="Pfam" id="PF08170">
    <property type="entry name" value="POPLD"/>
    <property type="match status" value="1"/>
</dbReference>
<dbReference type="OrthoDB" id="442863at2759"/>
<feature type="region of interest" description="Disordered" evidence="4">
    <location>
        <begin position="1"/>
        <end position="21"/>
    </location>
</feature>
<dbReference type="InterPro" id="IPR039182">
    <property type="entry name" value="Pop1"/>
</dbReference>
<dbReference type="GO" id="GO:0001682">
    <property type="term" value="P:tRNA 5'-leader removal"/>
    <property type="evidence" value="ECO:0007669"/>
    <property type="project" value="InterPro"/>
</dbReference>
<evidence type="ECO:0000259" key="5">
    <source>
        <dbReference type="Pfam" id="PF06978"/>
    </source>
</evidence>
<evidence type="ECO:0000259" key="7">
    <source>
        <dbReference type="Pfam" id="PF22770"/>
    </source>
</evidence>
<reference evidence="8" key="1">
    <citation type="journal article" date="2019" name="bioRxiv">
        <title>The Genome of the Zebra Mussel, Dreissena polymorpha: A Resource for Invasive Species Research.</title>
        <authorList>
            <person name="McCartney M.A."/>
            <person name="Auch B."/>
            <person name="Kono T."/>
            <person name="Mallez S."/>
            <person name="Zhang Y."/>
            <person name="Obille A."/>
            <person name="Becker A."/>
            <person name="Abrahante J.E."/>
            <person name="Garbe J."/>
            <person name="Badalamenti J.P."/>
            <person name="Herman A."/>
            <person name="Mangelson H."/>
            <person name="Liachko I."/>
            <person name="Sullivan S."/>
            <person name="Sone E.D."/>
            <person name="Koren S."/>
            <person name="Silverstein K.A.T."/>
            <person name="Beckman K.B."/>
            <person name="Gohl D.M."/>
        </authorList>
    </citation>
    <scope>NUCLEOTIDE SEQUENCE</scope>
    <source>
        <strain evidence="8">Duluth1</strain>
        <tissue evidence="8">Whole animal</tissue>
    </source>
</reference>
<feature type="domain" description="Pop1 N-terminal" evidence="5">
    <location>
        <begin position="108"/>
        <end position="183"/>
    </location>
</feature>
<dbReference type="InterPro" id="IPR012590">
    <property type="entry name" value="POPLD_dom"/>
</dbReference>
<proteinExistence type="predicted"/>
<evidence type="ECO:0000256" key="4">
    <source>
        <dbReference type="SAM" id="MobiDB-lite"/>
    </source>
</evidence>
<sequence>MNNHFKRKASGTEPVSKKHKTVDEEDVLAFAPREVSILQYAESHAQEIHQLTNKLKFRPCGAQISQKLPKHMQRRAMGHDVKRLPRSVRAQFTNKPGVVKKRPSRKYRRRPKNLLAEYTRRQRQHVWLETHIWHAKRFHMTEKWGHKIPWKPTLRGERASYRASTRHCLIQDISYEVCLELRGRQELLIEGLSHMTNRETGQTFAAISCLQGTREGQTVLYHYDSYPWDAIGPVSFMWKPSEPIREKYANEATSEPRAAGDGSRPANQRQLWIWCHPACFDEVWSEILKCFQLVERGSLDKTSVENTHVNAENNKTDESKKDQIVEASEVTGNVSSAIKDKFNTDIIAINDKSNVQLLSLHGSILKFRMTGPESVAVLKETLQPINVPQDSEKSTKWWASYYQDRTNMTNYKAQCDFLETLSQCTSPSELPPHSIVAMTTRDPRMTRPERRTKVVTSETNINSNQAMNRAPISVGMSTSPLWCEEVRQRVLAEKRTDHQIHDLKADQLVRGQPLDLGGEESAVPVIVIQRPGPTKSNTGCQQLSGFDLLLPKGWAMPFWLALVYRGARCGGLSERESQAFEGRQLLFPNAYPDTGAGKACMVEKEKGLVEKYNRIPPAKRPNYTKLNVPSPFRCPWELLLRDWCERSNKIVEVNMGNDMGKNNGDNTKHRCEMSDKNVEDKLANDMGKNDVDNSNRDVSAKIFVLRSLKTLCQLQALSDPEHGVLKRNKKGEVDLDKNALLEKTLVAELNQSLVPVVLMMIQKGSPQEFGHICIPSQLDITQLEKDRAYGGPLEPACEDSMEMERLEKKKELKAKGINVKVSVDRTMKVLGEKDSVLVNNCSRDVIGFTHVGGYSLGSGNGGAMGYVSTLGLRQLLLRGPVGRLGTVVLLRCPTSLQYRFAKMSIPN</sequence>
<evidence type="ECO:0000313" key="9">
    <source>
        <dbReference type="Proteomes" id="UP000828390"/>
    </source>
</evidence>
<keyword evidence="3" id="KW-0539">Nucleus</keyword>
<feature type="domain" description="POP1 C-terminal" evidence="7">
    <location>
        <begin position="752"/>
        <end position="905"/>
    </location>
</feature>
<dbReference type="PANTHER" id="PTHR22731:SF3">
    <property type="entry name" value="RIBONUCLEASES P_MRP PROTEIN SUBUNIT POP1"/>
    <property type="match status" value="1"/>
</dbReference>
<name>A0A9D3YCT3_DREPO</name>
<dbReference type="Pfam" id="PF06978">
    <property type="entry name" value="POP1_N"/>
    <property type="match status" value="2"/>
</dbReference>
<dbReference type="Proteomes" id="UP000828390">
    <property type="component" value="Unassembled WGS sequence"/>
</dbReference>
<comment type="caution">
    <text evidence="8">The sequence shown here is derived from an EMBL/GenBank/DDBJ whole genome shotgun (WGS) entry which is preliminary data.</text>
</comment>
<organism evidence="8 9">
    <name type="scientific">Dreissena polymorpha</name>
    <name type="common">Zebra mussel</name>
    <name type="synonym">Mytilus polymorpha</name>
    <dbReference type="NCBI Taxonomy" id="45954"/>
    <lineage>
        <taxon>Eukaryota</taxon>
        <taxon>Metazoa</taxon>
        <taxon>Spiralia</taxon>
        <taxon>Lophotrochozoa</taxon>
        <taxon>Mollusca</taxon>
        <taxon>Bivalvia</taxon>
        <taxon>Autobranchia</taxon>
        <taxon>Heteroconchia</taxon>
        <taxon>Euheterodonta</taxon>
        <taxon>Imparidentia</taxon>
        <taxon>Neoheterodontei</taxon>
        <taxon>Myida</taxon>
        <taxon>Dreissenoidea</taxon>
        <taxon>Dreissenidae</taxon>
        <taxon>Dreissena</taxon>
    </lineage>
</organism>
<accession>A0A9D3YCT3</accession>
<evidence type="ECO:0000256" key="3">
    <source>
        <dbReference type="ARBA" id="ARBA00023242"/>
    </source>
</evidence>
<dbReference type="GO" id="GO:0005655">
    <property type="term" value="C:nucleolar ribonuclease P complex"/>
    <property type="evidence" value="ECO:0007669"/>
    <property type="project" value="InterPro"/>
</dbReference>